<dbReference type="Proteomes" id="UP000183994">
    <property type="component" value="Unassembled WGS sequence"/>
</dbReference>
<dbReference type="SUPFAM" id="SSF159245">
    <property type="entry name" value="AttH-like"/>
    <property type="match status" value="1"/>
</dbReference>
<dbReference type="STRING" id="1121393.SAMN02745216_03956"/>
<gene>
    <name evidence="1" type="ORF">SAMN02745216_03956</name>
</gene>
<keyword evidence="2" id="KW-1185">Reference proteome</keyword>
<protein>
    <submittedName>
        <fullName evidence="1">Hydroxyneurosporene synthase (CrtC)</fullName>
    </submittedName>
</protein>
<dbReference type="EMBL" id="FQZU01000031">
    <property type="protein sequence ID" value="SHK71308.1"/>
    <property type="molecule type" value="Genomic_DNA"/>
</dbReference>
<dbReference type="Gene3D" id="2.40.370.10">
    <property type="entry name" value="AttH-like domain"/>
    <property type="match status" value="1"/>
</dbReference>
<reference evidence="2" key="1">
    <citation type="submission" date="2016-11" db="EMBL/GenBank/DDBJ databases">
        <authorList>
            <person name="Varghese N."/>
            <person name="Submissions S."/>
        </authorList>
    </citation>
    <scope>NUCLEOTIDE SEQUENCE [LARGE SCALE GENOMIC DNA]</scope>
    <source>
        <strain evidence="2">DSM 16219</strain>
    </source>
</reference>
<dbReference type="InterPro" id="IPR023374">
    <property type="entry name" value="AttH-like_dom_sf"/>
</dbReference>
<accession>A0A1M6UQ50</accession>
<dbReference type="RefSeq" id="WP_073477985.1">
    <property type="nucleotide sequence ID" value="NZ_FQZU01000031.1"/>
</dbReference>
<proteinExistence type="predicted"/>
<dbReference type="AlphaFoldDB" id="A0A1M6UQ50"/>
<evidence type="ECO:0000313" key="2">
    <source>
        <dbReference type="Proteomes" id="UP000183994"/>
    </source>
</evidence>
<dbReference type="OrthoDB" id="5491608at2"/>
<organism evidence="1 2">
    <name type="scientific">Desulfatibacillum alkenivorans DSM 16219</name>
    <dbReference type="NCBI Taxonomy" id="1121393"/>
    <lineage>
        <taxon>Bacteria</taxon>
        <taxon>Pseudomonadati</taxon>
        <taxon>Thermodesulfobacteriota</taxon>
        <taxon>Desulfobacteria</taxon>
        <taxon>Desulfobacterales</taxon>
        <taxon>Desulfatibacillaceae</taxon>
        <taxon>Desulfatibacillum</taxon>
    </lineage>
</organism>
<evidence type="ECO:0000313" key="1">
    <source>
        <dbReference type="EMBL" id="SHK71308.1"/>
    </source>
</evidence>
<name>A0A1M6UQ50_9BACT</name>
<sequence>MDVQEQKNYLAMWDGELSAERNPTNYQRQDDGSHIFHNENDYYEWWYFDAAFDNGYHVVITFHYHNVFLKPMAPSIQIFIYKPDGQKIEKYDLSPMESISAHPDYCNVKMGDSWVRDMGDHYELSIMVRGVGAKLRFTNTVPSWKPGRGFNYKNEDTGKISGWVVPQPCARVEGDLIIKDEVIPVQGSGYHDHNWGNCRFHEIFWGWYWGRIQNPKYTIVYGWVIPKDKTGPIVTPLLIARDGELLLSTNTMEGKCLEIGKDEKFQREYPTHLTLTTDAQGVKMNLGITAHRLIEAMQLPPSTDWPQYYNRCLAHYKLDLEVDGKKDLLEGEFLHETMLLQEA</sequence>